<dbReference type="STRING" id="655015.B1812_21195"/>
<evidence type="ECO:0000256" key="11">
    <source>
        <dbReference type="ARBA" id="ARBA00023310"/>
    </source>
</evidence>
<keyword evidence="5 15" id="KW-0138">CF(0)</keyword>
<dbReference type="KEGG" id="mbry:B1812_21195"/>
<evidence type="ECO:0000256" key="14">
    <source>
        <dbReference type="ARBA" id="ARBA00025830"/>
    </source>
</evidence>
<comment type="similarity">
    <text evidence="2 15 16">Belongs to the ATPase B chain family.</text>
</comment>
<dbReference type="PANTHER" id="PTHR33445:SF1">
    <property type="entry name" value="ATP SYNTHASE SUBUNIT B"/>
    <property type="match status" value="1"/>
</dbReference>
<dbReference type="GO" id="GO:0046961">
    <property type="term" value="F:proton-transporting ATPase activity, rotational mechanism"/>
    <property type="evidence" value="ECO:0007669"/>
    <property type="project" value="TreeGrafter"/>
</dbReference>
<evidence type="ECO:0000256" key="6">
    <source>
        <dbReference type="ARBA" id="ARBA00022692"/>
    </source>
</evidence>
<feature type="compositionally biased region" description="Polar residues" evidence="17">
    <location>
        <begin position="1"/>
        <end position="15"/>
    </location>
</feature>
<evidence type="ECO:0000256" key="17">
    <source>
        <dbReference type="SAM" id="MobiDB-lite"/>
    </source>
</evidence>
<sequence length="194" mass="20291">MTSDALAQESPQESSTETHEGVVVNGGPHEGGHFPPFDATNWAPQFVWLVLIFGLLYLLMSRIALPRVAGILTTRETTINTDLDAARASQAKAQIAAKHNDATLAAKKDEAQVIGREAQAKAAAEAAAHRAAAEQKLAQALAAAEQRIAAEKADKMKHVEGVAREAAAAIIAKLTGAEIDAAAIDAAVRSLSAR</sequence>
<evidence type="ECO:0000256" key="4">
    <source>
        <dbReference type="ARBA" id="ARBA00022475"/>
    </source>
</evidence>
<keyword evidence="10 15" id="KW-0472">Membrane</keyword>
<organism evidence="18 19">
    <name type="scientific">Methylocystis bryophila</name>
    <dbReference type="NCBI Taxonomy" id="655015"/>
    <lineage>
        <taxon>Bacteria</taxon>
        <taxon>Pseudomonadati</taxon>
        <taxon>Pseudomonadota</taxon>
        <taxon>Alphaproteobacteria</taxon>
        <taxon>Hyphomicrobiales</taxon>
        <taxon>Methylocystaceae</taxon>
        <taxon>Methylocystis</taxon>
    </lineage>
</organism>
<keyword evidence="9 15" id="KW-0406">Ion transport</keyword>
<evidence type="ECO:0000256" key="2">
    <source>
        <dbReference type="ARBA" id="ARBA00005513"/>
    </source>
</evidence>
<evidence type="ECO:0000313" key="18">
    <source>
        <dbReference type="EMBL" id="ARN83868.1"/>
    </source>
</evidence>
<accession>A0A1W6N219</accession>
<dbReference type="EMBL" id="CP019948">
    <property type="protein sequence ID" value="ARN83868.1"/>
    <property type="molecule type" value="Genomic_DNA"/>
</dbReference>
<dbReference type="GO" id="GO:0046933">
    <property type="term" value="F:proton-transporting ATP synthase activity, rotational mechanism"/>
    <property type="evidence" value="ECO:0007669"/>
    <property type="project" value="UniProtKB-UniRule"/>
</dbReference>
<dbReference type="HAMAP" id="MF_01398">
    <property type="entry name" value="ATP_synth_b_bprime"/>
    <property type="match status" value="1"/>
</dbReference>
<dbReference type="GO" id="GO:0005886">
    <property type="term" value="C:plasma membrane"/>
    <property type="evidence" value="ECO:0007669"/>
    <property type="project" value="UniProtKB-SubCell"/>
</dbReference>
<protein>
    <recommendedName>
        <fullName evidence="15">ATP synthase subunit b</fullName>
    </recommendedName>
    <alternativeName>
        <fullName evidence="15">ATP synthase F(0) sector subunit b</fullName>
    </alternativeName>
    <alternativeName>
        <fullName evidence="15">ATPase subunit I</fullName>
    </alternativeName>
    <alternativeName>
        <fullName evidence="15">F-type ATPase subunit b</fullName>
        <shortName evidence="15">F-ATPase subunit b</shortName>
    </alternativeName>
</protein>
<evidence type="ECO:0000256" key="9">
    <source>
        <dbReference type="ARBA" id="ARBA00023065"/>
    </source>
</evidence>
<evidence type="ECO:0000256" key="12">
    <source>
        <dbReference type="ARBA" id="ARBA00025198"/>
    </source>
</evidence>
<keyword evidence="19" id="KW-1185">Reference proteome</keyword>
<feature type="transmembrane region" description="Helical" evidence="15">
    <location>
        <begin position="46"/>
        <end position="65"/>
    </location>
</feature>
<keyword evidence="4 15" id="KW-1003">Cell membrane</keyword>
<dbReference type="InterPro" id="IPR002146">
    <property type="entry name" value="ATP_synth_b/b'su_bac/chlpt"/>
</dbReference>
<evidence type="ECO:0000256" key="8">
    <source>
        <dbReference type="ARBA" id="ARBA00022989"/>
    </source>
</evidence>
<keyword evidence="8 15" id="KW-1133">Transmembrane helix</keyword>
<evidence type="ECO:0000256" key="5">
    <source>
        <dbReference type="ARBA" id="ARBA00022547"/>
    </source>
</evidence>
<comment type="function">
    <text evidence="12 15">F(1)F(0) ATP synthase produces ATP from ADP in the presence of a proton or sodium gradient. F-type ATPases consist of two structural domains, F(1) containing the extramembraneous catalytic core and F(0) containing the membrane proton channel, linked together by a central stalk and a peripheral stalk. During catalysis, ATP synthesis in the catalytic domain of F(1) is coupled via a rotary mechanism of the central stalk subunits to proton translocation.</text>
</comment>
<gene>
    <name evidence="15" type="primary">atpF</name>
    <name evidence="18" type="ORF">B1812_21195</name>
</gene>
<dbReference type="Pfam" id="PF00430">
    <property type="entry name" value="ATP-synt_B"/>
    <property type="match status" value="1"/>
</dbReference>
<dbReference type="InterPro" id="IPR050059">
    <property type="entry name" value="ATP_synthase_B_chain"/>
</dbReference>
<comment type="subcellular location">
    <subcellularLocation>
        <location evidence="1">Cell inner membrane</location>
        <topology evidence="1">Single-pass membrane protein</topology>
    </subcellularLocation>
    <subcellularLocation>
        <location evidence="15">Cell membrane</location>
        <topology evidence="15">Single-pass membrane protein</topology>
    </subcellularLocation>
</comment>
<evidence type="ECO:0000313" key="19">
    <source>
        <dbReference type="Proteomes" id="UP000193978"/>
    </source>
</evidence>
<dbReference type="GO" id="GO:0045259">
    <property type="term" value="C:proton-transporting ATP synthase complex"/>
    <property type="evidence" value="ECO:0007669"/>
    <property type="project" value="UniProtKB-KW"/>
</dbReference>
<keyword evidence="3 15" id="KW-0813">Transport</keyword>
<keyword evidence="7 15" id="KW-0375">Hydrogen ion transport</keyword>
<dbReference type="PANTHER" id="PTHR33445">
    <property type="entry name" value="ATP SYNTHASE SUBUNIT B', CHLOROPLASTIC"/>
    <property type="match status" value="1"/>
</dbReference>
<comment type="subunit">
    <text evidence="14 15">F-type ATPases have 2 components, F(1) - the catalytic core - and F(0) - the membrane proton channel. F(1) has five subunits: alpha(3), beta(3), gamma(1), delta(1), epsilon(1). F(0) has three main subunits: a(1), b(2) and c(10-14). The alpha and beta chains form an alternating ring which encloses part of the gamma chain. F(1) is attached to F(0) by a central stalk formed by the gamma and epsilon chains, while a peripheral stalk is formed by the delta and b chains.</text>
</comment>
<reference evidence="18 19" key="1">
    <citation type="submission" date="2017-02" db="EMBL/GenBank/DDBJ databases">
        <authorList>
            <person name="Peterson S.W."/>
        </authorList>
    </citation>
    <scope>NUCLEOTIDE SEQUENCE [LARGE SCALE GENOMIC DNA]</scope>
    <source>
        <strain evidence="18 19">S285</strain>
    </source>
</reference>
<proteinExistence type="inferred from homology"/>
<evidence type="ECO:0000256" key="7">
    <source>
        <dbReference type="ARBA" id="ARBA00022781"/>
    </source>
</evidence>
<dbReference type="OrthoDB" id="9805716at2"/>
<keyword evidence="6 15" id="KW-0812">Transmembrane</keyword>
<comment type="function">
    <text evidence="13">Component of the F(0) channel, it forms part of the peripheral stalk, linking F(1) to F(0). The b'-subunit is a diverged and duplicated form of b found in plants and photosynthetic bacteria.</text>
</comment>
<dbReference type="RefSeq" id="WP_158658905.1">
    <property type="nucleotide sequence ID" value="NZ_AP027149.1"/>
</dbReference>
<evidence type="ECO:0000256" key="15">
    <source>
        <dbReference type="HAMAP-Rule" id="MF_01398"/>
    </source>
</evidence>
<feature type="region of interest" description="Disordered" evidence="17">
    <location>
        <begin position="1"/>
        <end position="30"/>
    </location>
</feature>
<evidence type="ECO:0000256" key="16">
    <source>
        <dbReference type="RuleBase" id="RU003848"/>
    </source>
</evidence>
<dbReference type="Proteomes" id="UP000193978">
    <property type="component" value="Chromosome"/>
</dbReference>
<keyword evidence="11 15" id="KW-0066">ATP synthesis</keyword>
<name>A0A1W6N219_9HYPH</name>
<evidence type="ECO:0000256" key="3">
    <source>
        <dbReference type="ARBA" id="ARBA00022448"/>
    </source>
</evidence>
<evidence type="ECO:0000256" key="1">
    <source>
        <dbReference type="ARBA" id="ARBA00004377"/>
    </source>
</evidence>
<evidence type="ECO:0000256" key="13">
    <source>
        <dbReference type="ARBA" id="ARBA00025614"/>
    </source>
</evidence>
<dbReference type="AlphaFoldDB" id="A0A1W6N219"/>
<evidence type="ECO:0000256" key="10">
    <source>
        <dbReference type="ARBA" id="ARBA00023136"/>
    </source>
</evidence>